<keyword evidence="5 7" id="KW-1133">Transmembrane helix</keyword>
<dbReference type="EMBL" id="JXAL01000008">
    <property type="protein sequence ID" value="KIL36481.1"/>
    <property type="molecule type" value="Genomic_DNA"/>
</dbReference>
<feature type="transmembrane region" description="Helical" evidence="7">
    <location>
        <begin position="120"/>
        <end position="138"/>
    </location>
</feature>
<dbReference type="RefSeq" id="WP_041061791.1">
    <property type="nucleotide sequence ID" value="NZ_JXAL01000008.1"/>
</dbReference>
<dbReference type="InterPro" id="IPR002524">
    <property type="entry name" value="Cation_efflux"/>
</dbReference>
<comment type="caution">
    <text evidence="10">The sequence shown here is derived from an EMBL/GenBank/DDBJ whole genome shotgun (WGS) entry which is preliminary data.</text>
</comment>
<evidence type="ECO:0000256" key="5">
    <source>
        <dbReference type="ARBA" id="ARBA00022989"/>
    </source>
</evidence>
<feature type="domain" description="Cation efflux protein cytoplasmic" evidence="9">
    <location>
        <begin position="218"/>
        <end position="287"/>
    </location>
</feature>
<dbReference type="PANTHER" id="PTHR43840">
    <property type="entry name" value="MITOCHONDRIAL METAL TRANSPORTER 1-RELATED"/>
    <property type="match status" value="1"/>
</dbReference>
<feature type="transmembrane region" description="Helical" evidence="7">
    <location>
        <begin position="15"/>
        <end position="37"/>
    </location>
</feature>
<gene>
    <name evidence="10" type="ORF">SD71_07720</name>
</gene>
<dbReference type="InterPro" id="IPR036837">
    <property type="entry name" value="Cation_efflux_CTD_sf"/>
</dbReference>
<dbReference type="InterPro" id="IPR027470">
    <property type="entry name" value="Cation_efflux_CTD"/>
</dbReference>
<evidence type="ECO:0000313" key="10">
    <source>
        <dbReference type="EMBL" id="KIL36481.1"/>
    </source>
</evidence>
<dbReference type="SUPFAM" id="SSF160240">
    <property type="entry name" value="Cation efflux protein cytoplasmic domain-like"/>
    <property type="match status" value="1"/>
</dbReference>
<keyword evidence="11" id="KW-1185">Reference proteome</keyword>
<evidence type="ECO:0000313" key="11">
    <source>
        <dbReference type="Proteomes" id="UP000054526"/>
    </source>
</evidence>
<dbReference type="Gene3D" id="3.30.70.1350">
    <property type="entry name" value="Cation efflux protein, cytoplasmic domain"/>
    <property type="match status" value="1"/>
</dbReference>
<organism evidence="10 11">
    <name type="scientific">Cohnella kolymensis</name>
    <dbReference type="NCBI Taxonomy" id="1590652"/>
    <lineage>
        <taxon>Bacteria</taxon>
        <taxon>Bacillati</taxon>
        <taxon>Bacillota</taxon>
        <taxon>Bacilli</taxon>
        <taxon>Bacillales</taxon>
        <taxon>Paenibacillaceae</taxon>
        <taxon>Cohnella</taxon>
    </lineage>
</organism>
<dbReference type="NCBIfam" id="TIGR01297">
    <property type="entry name" value="CDF"/>
    <property type="match status" value="1"/>
</dbReference>
<evidence type="ECO:0000256" key="1">
    <source>
        <dbReference type="ARBA" id="ARBA00004141"/>
    </source>
</evidence>
<evidence type="ECO:0000256" key="3">
    <source>
        <dbReference type="ARBA" id="ARBA00022448"/>
    </source>
</evidence>
<keyword evidence="6 7" id="KW-0472">Membrane</keyword>
<evidence type="ECO:0000259" key="8">
    <source>
        <dbReference type="Pfam" id="PF01545"/>
    </source>
</evidence>
<dbReference type="PANTHER" id="PTHR43840:SF50">
    <property type="entry name" value="MANGANESE EFFLUX SYSTEM PROTEIN MNES"/>
    <property type="match status" value="1"/>
</dbReference>
<dbReference type="SUPFAM" id="SSF161111">
    <property type="entry name" value="Cation efflux protein transmembrane domain-like"/>
    <property type="match status" value="1"/>
</dbReference>
<protein>
    <submittedName>
        <fullName evidence="10">Transporter</fullName>
    </submittedName>
</protein>
<accession>A0ABR5A5Y0</accession>
<evidence type="ECO:0000256" key="7">
    <source>
        <dbReference type="SAM" id="Phobius"/>
    </source>
</evidence>
<dbReference type="InterPro" id="IPR058533">
    <property type="entry name" value="Cation_efflux_TM"/>
</dbReference>
<dbReference type="Pfam" id="PF16916">
    <property type="entry name" value="ZT_dimer"/>
    <property type="match status" value="1"/>
</dbReference>
<keyword evidence="4 7" id="KW-0812">Transmembrane</keyword>
<feature type="transmembrane region" description="Helical" evidence="7">
    <location>
        <begin position="159"/>
        <end position="176"/>
    </location>
</feature>
<feature type="domain" description="Cation efflux protein transmembrane" evidence="8">
    <location>
        <begin position="16"/>
        <end position="207"/>
    </location>
</feature>
<evidence type="ECO:0000259" key="9">
    <source>
        <dbReference type="Pfam" id="PF16916"/>
    </source>
</evidence>
<dbReference type="InterPro" id="IPR027469">
    <property type="entry name" value="Cation_efflux_TMD_sf"/>
</dbReference>
<evidence type="ECO:0000256" key="2">
    <source>
        <dbReference type="ARBA" id="ARBA00008114"/>
    </source>
</evidence>
<dbReference type="Pfam" id="PF01545">
    <property type="entry name" value="Cation_efflux"/>
    <property type="match status" value="1"/>
</dbReference>
<evidence type="ECO:0000256" key="6">
    <source>
        <dbReference type="ARBA" id="ARBA00023136"/>
    </source>
</evidence>
<dbReference type="InterPro" id="IPR050291">
    <property type="entry name" value="CDF_Transporter"/>
</dbReference>
<evidence type="ECO:0000256" key="4">
    <source>
        <dbReference type="ARBA" id="ARBA00022692"/>
    </source>
</evidence>
<sequence>MTDVYEDIKKGEKGAWISIGAYLLLSAMKLGAGWMFASEALTADGFNNVTDIVASLAVLIGLRISRKPPDQEHPYGHLRAETIAALIASFIMASVGLQVLIAAVRNLWQGEFVSPGLEAAWVALAAAAVMLGIYAYNVRLARRIQNQALMAAAKDNRSDAYVSIGAATGIFGSYLGVPWLDAVAAIIVGLIILKTAWEIFTDATRTLTDGFDVQQLVNLRATVERTDGVKAIKDIRARIHGSTVLVDVIIAVDSSMSLMESHEICDIIEQRMIRKHGIRNVHVHVEPDVTA</sequence>
<comment type="subcellular location">
    <subcellularLocation>
        <location evidence="1">Membrane</location>
        <topology evidence="1">Multi-pass membrane protein</topology>
    </subcellularLocation>
</comment>
<reference evidence="10 11" key="1">
    <citation type="submission" date="2014-12" db="EMBL/GenBank/DDBJ databases">
        <title>Draft genome sequence of Cohnella kolymensis strain B-2846.</title>
        <authorList>
            <person name="Karlyshev A.V."/>
            <person name="Kudryashova E.B."/>
        </authorList>
    </citation>
    <scope>NUCLEOTIDE SEQUENCE [LARGE SCALE GENOMIC DNA]</scope>
    <source>
        <strain evidence="10 11">VKM B-2846</strain>
    </source>
</reference>
<dbReference type="Proteomes" id="UP000054526">
    <property type="component" value="Unassembled WGS sequence"/>
</dbReference>
<dbReference type="Gene3D" id="1.20.1510.10">
    <property type="entry name" value="Cation efflux protein transmembrane domain"/>
    <property type="match status" value="1"/>
</dbReference>
<feature type="transmembrane region" description="Helical" evidence="7">
    <location>
        <begin position="83"/>
        <end position="108"/>
    </location>
</feature>
<comment type="similarity">
    <text evidence="2">Belongs to the cation diffusion facilitator (CDF) transporter (TC 2.A.4) family.</text>
</comment>
<name>A0ABR5A5Y0_9BACL</name>
<keyword evidence="3" id="KW-0813">Transport</keyword>
<proteinExistence type="inferred from homology"/>